<accession>A0A7S2DHI2</accession>
<name>A0A7S2DHI2_9EUKA</name>
<evidence type="ECO:0000256" key="2">
    <source>
        <dbReference type="SAM" id="Phobius"/>
    </source>
</evidence>
<evidence type="ECO:0000256" key="1">
    <source>
        <dbReference type="SAM" id="MobiDB-lite"/>
    </source>
</evidence>
<keyword evidence="2" id="KW-1133">Transmembrane helix</keyword>
<evidence type="ECO:0000313" key="3">
    <source>
        <dbReference type="EMBL" id="CAD9454419.1"/>
    </source>
</evidence>
<feature type="region of interest" description="Disordered" evidence="1">
    <location>
        <begin position="169"/>
        <end position="218"/>
    </location>
</feature>
<keyword evidence="2" id="KW-0812">Transmembrane</keyword>
<dbReference type="AlphaFoldDB" id="A0A7S2DHI2"/>
<proteinExistence type="predicted"/>
<keyword evidence="2" id="KW-0472">Membrane</keyword>
<protein>
    <submittedName>
        <fullName evidence="3">Uncharacterized protein</fullName>
    </submittedName>
</protein>
<organism evidence="3">
    <name type="scientific">Haptolina brevifila</name>
    <dbReference type="NCBI Taxonomy" id="156173"/>
    <lineage>
        <taxon>Eukaryota</taxon>
        <taxon>Haptista</taxon>
        <taxon>Haptophyta</taxon>
        <taxon>Prymnesiophyceae</taxon>
        <taxon>Prymnesiales</taxon>
        <taxon>Prymnesiaceae</taxon>
        <taxon>Haptolina</taxon>
    </lineage>
</organism>
<dbReference type="EMBL" id="HBGU01031685">
    <property type="protein sequence ID" value="CAD9454419.1"/>
    <property type="molecule type" value="Transcribed_RNA"/>
</dbReference>
<sequence length="374" mass="39724">MLAGWMGGGTALGSLDASSCSLTDRVEAHPPSSSVGHEAWPPVWAVSQNGVPGDDHLRGLGTLVSFSSNFREDGVVFGASAFAVMVSRDRGATWDTILQHKQTTSQCSAPSGCALCRFTGTYEQQFSSWRTNAESDVGAYCIECEECYTRLTTNGACVKQRGCVVSSPPPVLPPPSPAQPPAPPPPRLPQPPTPCTPQAPALPPPRPPQPSTPLPPYAPQPLTPALIGLVATGKIRESFEVAEAELKDSFDAAPLAVSLMVVVTVLAFFSALAFCVLRFVRCLQYKLLEDSETPQSGNETITELHASSLAHGMSKAGQLSGACNEANSSEPSSIKATASRCRNSAKKVLMQLRQRNRVRVKFSRPARSKRGVGV</sequence>
<feature type="transmembrane region" description="Helical" evidence="2">
    <location>
        <begin position="255"/>
        <end position="277"/>
    </location>
</feature>
<reference evidence="3" key="1">
    <citation type="submission" date="2021-01" db="EMBL/GenBank/DDBJ databases">
        <authorList>
            <person name="Corre E."/>
            <person name="Pelletier E."/>
            <person name="Niang G."/>
            <person name="Scheremetjew M."/>
            <person name="Finn R."/>
            <person name="Kale V."/>
            <person name="Holt S."/>
            <person name="Cochrane G."/>
            <person name="Meng A."/>
            <person name="Brown T."/>
            <person name="Cohen L."/>
        </authorList>
    </citation>
    <scope>NUCLEOTIDE SEQUENCE</scope>
    <source>
        <strain evidence="3">UTEX LB 985</strain>
    </source>
</reference>
<gene>
    <name evidence="3" type="ORF">CBRE1094_LOCUS17312</name>
</gene>